<keyword evidence="1" id="KW-0732">Signal</keyword>
<keyword evidence="6" id="KW-1185">Reference proteome</keyword>
<dbReference type="GO" id="GO:0009653">
    <property type="term" value="P:anatomical structure morphogenesis"/>
    <property type="evidence" value="ECO:0007669"/>
    <property type="project" value="TreeGrafter"/>
</dbReference>
<dbReference type="PANTHER" id="PTHR45739:SF1">
    <property type="entry name" value="EXTRACELLULAR MATRIX ORGANIZING PROTEIN FRAS1"/>
    <property type="match status" value="1"/>
</dbReference>
<dbReference type="OMA" id="NIFRIQW"/>
<dbReference type="OrthoDB" id="8918414at2759"/>
<dbReference type="InterPro" id="IPR051561">
    <property type="entry name" value="FRAS1_ECM"/>
</dbReference>
<evidence type="ECO:0000256" key="2">
    <source>
        <dbReference type="ARBA" id="ARBA00022737"/>
    </source>
</evidence>
<accession>A0A087TM84</accession>
<dbReference type="Pfam" id="PF16184">
    <property type="entry name" value="Cadherin_3"/>
    <property type="match status" value="2"/>
</dbReference>
<evidence type="ECO:0000313" key="6">
    <source>
        <dbReference type="Proteomes" id="UP000054359"/>
    </source>
</evidence>
<organism evidence="5 6">
    <name type="scientific">Stegodyphus mimosarum</name>
    <name type="common">African social velvet spider</name>
    <dbReference type="NCBI Taxonomy" id="407821"/>
    <lineage>
        <taxon>Eukaryota</taxon>
        <taxon>Metazoa</taxon>
        <taxon>Ecdysozoa</taxon>
        <taxon>Arthropoda</taxon>
        <taxon>Chelicerata</taxon>
        <taxon>Arachnida</taxon>
        <taxon>Araneae</taxon>
        <taxon>Araneomorphae</taxon>
        <taxon>Entelegynae</taxon>
        <taxon>Eresoidea</taxon>
        <taxon>Eresidae</taxon>
        <taxon>Stegodyphus</taxon>
    </lineage>
</organism>
<feature type="repeat" description="CSPG" evidence="4">
    <location>
        <begin position="72"/>
        <end position="169"/>
    </location>
</feature>
<evidence type="ECO:0000256" key="4">
    <source>
        <dbReference type="PROSITE-ProRule" id="PRU01201"/>
    </source>
</evidence>
<dbReference type="AlphaFoldDB" id="A0A087TM84"/>
<sequence>MSISVDQFSMDDIKRSKISYYHDDSDSAVDNFTFVVSDGISNKFIYAENGLNVTTTKPIVFPINIVPIDDSIPFLVKNEDLRTLKLENGKWRNSISEDHLFTEDLDTKEKDIIYSVTIRPNLGYLQLTSRPNEKVSHFTQKDINDGKLQYVLDDDDFLQTEDKFMFSVEDTKPNKLMNNIFRIQWARVNFELSFHNASEMDGHLEVSVIRTGNSELDFTATCQISEVSLSANNNSGFIPVVNEVN</sequence>
<evidence type="ECO:0000313" key="5">
    <source>
        <dbReference type="EMBL" id="KFM66223.1"/>
    </source>
</evidence>
<proteinExistence type="predicted"/>
<keyword evidence="2" id="KW-0677">Repeat</keyword>
<gene>
    <name evidence="5" type="ORF">X975_08976</name>
</gene>
<evidence type="ECO:0000256" key="3">
    <source>
        <dbReference type="ARBA" id="ARBA00023180"/>
    </source>
</evidence>
<evidence type="ECO:0000256" key="1">
    <source>
        <dbReference type="ARBA" id="ARBA00022729"/>
    </source>
</evidence>
<reference evidence="5 6" key="1">
    <citation type="submission" date="2013-11" db="EMBL/GenBank/DDBJ databases">
        <title>Genome sequencing of Stegodyphus mimosarum.</title>
        <authorList>
            <person name="Bechsgaard J."/>
        </authorList>
    </citation>
    <scope>NUCLEOTIDE SEQUENCE [LARGE SCALE GENOMIC DNA]</scope>
</reference>
<dbReference type="Proteomes" id="UP000054359">
    <property type="component" value="Unassembled WGS sequence"/>
</dbReference>
<protein>
    <submittedName>
        <fullName evidence="5">Extracellular matrix protein FRAS1</fullName>
    </submittedName>
</protein>
<keyword evidence="3" id="KW-0325">Glycoprotein</keyword>
<name>A0A087TM84_STEMI</name>
<feature type="non-terminal residue" evidence="5">
    <location>
        <position position="245"/>
    </location>
</feature>
<dbReference type="PANTHER" id="PTHR45739">
    <property type="entry name" value="MATRIX PROTEIN, PUTATIVE-RELATED"/>
    <property type="match status" value="1"/>
</dbReference>
<dbReference type="PROSITE" id="PS51854">
    <property type="entry name" value="CSPG"/>
    <property type="match status" value="1"/>
</dbReference>
<dbReference type="EMBL" id="KK115857">
    <property type="protein sequence ID" value="KFM66223.1"/>
    <property type="molecule type" value="Genomic_DNA"/>
</dbReference>
<dbReference type="STRING" id="407821.A0A087TM84"/>
<dbReference type="InterPro" id="IPR039005">
    <property type="entry name" value="CSPG_rpt"/>
</dbReference>